<keyword evidence="2" id="KW-0175">Coiled coil</keyword>
<evidence type="ECO:0000313" key="5">
    <source>
        <dbReference type="EMBL" id="KAA6392704.1"/>
    </source>
</evidence>
<accession>A0A5J4WCN7</accession>
<comment type="caution">
    <text evidence="5">The sequence shown here is derived from an EMBL/GenBank/DDBJ whole genome shotgun (WGS) entry which is preliminary data.</text>
</comment>
<dbReference type="InterPro" id="IPR036465">
    <property type="entry name" value="vWFA_dom_sf"/>
</dbReference>
<feature type="coiled-coil region" evidence="2">
    <location>
        <begin position="340"/>
        <end position="382"/>
    </location>
</feature>
<dbReference type="PROSITE" id="PS50011">
    <property type="entry name" value="PROTEIN_KINASE_DOM"/>
    <property type="match status" value="1"/>
</dbReference>
<dbReference type="Pfam" id="PF00069">
    <property type="entry name" value="Pkinase"/>
    <property type="match status" value="1"/>
</dbReference>
<evidence type="ECO:0000256" key="1">
    <source>
        <dbReference type="ARBA" id="ARBA00012513"/>
    </source>
</evidence>
<feature type="region of interest" description="Disordered" evidence="3">
    <location>
        <begin position="406"/>
        <end position="515"/>
    </location>
</feature>
<evidence type="ECO:0000259" key="4">
    <source>
        <dbReference type="PROSITE" id="PS50011"/>
    </source>
</evidence>
<dbReference type="OrthoDB" id="5979581at2759"/>
<dbReference type="GO" id="GO:0005524">
    <property type="term" value="F:ATP binding"/>
    <property type="evidence" value="ECO:0007669"/>
    <property type="project" value="InterPro"/>
</dbReference>
<dbReference type="Proteomes" id="UP000324800">
    <property type="component" value="Unassembled WGS sequence"/>
</dbReference>
<evidence type="ECO:0000256" key="2">
    <source>
        <dbReference type="SAM" id="Coils"/>
    </source>
</evidence>
<dbReference type="InterPro" id="IPR008271">
    <property type="entry name" value="Ser/Thr_kinase_AS"/>
</dbReference>
<dbReference type="GO" id="GO:0004674">
    <property type="term" value="F:protein serine/threonine kinase activity"/>
    <property type="evidence" value="ECO:0007669"/>
    <property type="project" value="UniProtKB-EC"/>
</dbReference>
<sequence>MAELTFKLLCKPLFLLFKKNPPKYECRILFFTDGYGNDATSQCNQLAAMGVRIDDVGFGSLNQSSLNSLVRCGGQVFIGSTMAEVAQIFDRISAAHVAIKLEKDTEEQKSVCVEAAVLKILGPNMVELVNYKKPNKFSLHSMLKFGIQAIETLQIIHNKGFVHRDIKPGNFLIGNKRNTIGTFYLIDFSLCKKLNQKNGVIVKPTAKGSFRGSLMYASLNVHHHQDIGRNDDLMSLLYILVEFYNGMLPWSEKDDMVKVQTLKFHYHGHKLLKRLPKQFVEFETHISSLNYIQKPDYEYLISLLKDAAKENNVELNAPFDWEEDMNKERMKIMRHHVQFAQKTQIIVEKLEMEKKQIQEQDLENKSEQIQQLDREINEQQQLTLTQPQLEMKLNAMNLIRRLLKKSDEQTEDGEQKEYQNEAEEDIQPTKKGKQAPQSTSHIHNVKSIQYNSQPSPQSSPIHQSQSQQNITSQTQSLLKKSSSDDSFQQQLLFTPNNPNILSRSTSPYQHPRQRSDTIQEFQEMLDNLIGLDVEISQMKSFESTIHNENSLKPKKDPCFEEFMDEITKETWKLRK</sequence>
<evidence type="ECO:0000256" key="3">
    <source>
        <dbReference type="SAM" id="MobiDB-lite"/>
    </source>
</evidence>
<dbReference type="InterPro" id="IPR011009">
    <property type="entry name" value="Kinase-like_dom_sf"/>
</dbReference>
<gene>
    <name evidence="5" type="ORF">EZS28_011773</name>
</gene>
<organism evidence="5 6">
    <name type="scientific">Streblomastix strix</name>
    <dbReference type="NCBI Taxonomy" id="222440"/>
    <lineage>
        <taxon>Eukaryota</taxon>
        <taxon>Metamonada</taxon>
        <taxon>Preaxostyla</taxon>
        <taxon>Oxymonadida</taxon>
        <taxon>Streblomastigidae</taxon>
        <taxon>Streblomastix</taxon>
    </lineage>
</organism>
<feature type="compositionally biased region" description="Polar residues" evidence="3">
    <location>
        <begin position="494"/>
        <end position="508"/>
    </location>
</feature>
<dbReference type="InterPro" id="IPR050235">
    <property type="entry name" value="CK1_Ser-Thr_kinase"/>
</dbReference>
<feature type="compositionally biased region" description="Basic and acidic residues" evidence="3">
    <location>
        <begin position="406"/>
        <end position="419"/>
    </location>
</feature>
<feature type="compositionally biased region" description="Low complexity" evidence="3">
    <location>
        <begin position="447"/>
        <end position="493"/>
    </location>
</feature>
<dbReference type="PROSITE" id="PS00108">
    <property type="entry name" value="PROTEIN_KINASE_ST"/>
    <property type="match status" value="1"/>
</dbReference>
<dbReference type="PANTHER" id="PTHR11909">
    <property type="entry name" value="CASEIN KINASE-RELATED"/>
    <property type="match status" value="1"/>
</dbReference>
<dbReference type="AlphaFoldDB" id="A0A5J4WCN7"/>
<dbReference type="SMART" id="SM00220">
    <property type="entry name" value="S_TKc"/>
    <property type="match status" value="1"/>
</dbReference>
<dbReference type="InterPro" id="IPR000719">
    <property type="entry name" value="Prot_kinase_dom"/>
</dbReference>
<dbReference type="SUPFAM" id="SSF53300">
    <property type="entry name" value="vWA-like"/>
    <property type="match status" value="1"/>
</dbReference>
<proteinExistence type="predicted"/>
<protein>
    <recommendedName>
        <fullName evidence="1">non-specific serine/threonine protein kinase</fullName>
        <ecNumber evidence="1">2.7.11.1</ecNumber>
    </recommendedName>
</protein>
<dbReference type="SUPFAM" id="SSF56112">
    <property type="entry name" value="Protein kinase-like (PK-like)"/>
    <property type="match status" value="1"/>
</dbReference>
<dbReference type="EC" id="2.7.11.1" evidence="1"/>
<dbReference type="Gene3D" id="1.10.510.10">
    <property type="entry name" value="Transferase(Phosphotransferase) domain 1"/>
    <property type="match status" value="1"/>
</dbReference>
<reference evidence="5 6" key="1">
    <citation type="submission" date="2019-03" db="EMBL/GenBank/DDBJ databases">
        <title>Single cell metagenomics reveals metabolic interactions within the superorganism composed of flagellate Streblomastix strix and complex community of Bacteroidetes bacteria on its surface.</title>
        <authorList>
            <person name="Treitli S.C."/>
            <person name="Kolisko M."/>
            <person name="Husnik F."/>
            <person name="Keeling P."/>
            <person name="Hampl V."/>
        </authorList>
    </citation>
    <scope>NUCLEOTIDE SEQUENCE [LARGE SCALE GENOMIC DNA]</scope>
    <source>
        <strain evidence="5">ST1C</strain>
    </source>
</reference>
<evidence type="ECO:0000313" key="6">
    <source>
        <dbReference type="Proteomes" id="UP000324800"/>
    </source>
</evidence>
<dbReference type="EMBL" id="SNRW01002459">
    <property type="protein sequence ID" value="KAA6392704.1"/>
    <property type="molecule type" value="Genomic_DNA"/>
</dbReference>
<feature type="domain" description="Protein kinase" evidence="4">
    <location>
        <begin position="1"/>
        <end position="315"/>
    </location>
</feature>
<name>A0A5J4WCN7_9EUKA</name>